<evidence type="ECO:0000313" key="3">
    <source>
        <dbReference type="Proteomes" id="UP000245081"/>
    </source>
</evidence>
<proteinExistence type="predicted"/>
<dbReference type="Proteomes" id="UP000245081">
    <property type="component" value="Unassembled WGS sequence"/>
</dbReference>
<feature type="region of interest" description="Disordered" evidence="1">
    <location>
        <begin position="50"/>
        <end position="75"/>
    </location>
</feature>
<reference evidence="2 3" key="1">
    <citation type="journal article" date="2018" name="Environ. Microbiol.">
        <title>Isolation and genomic characterization of Novimethylophilus kurashikiensis gen. nov. sp. nov., a new lanthanide-dependent methylotrophic species of Methylophilaceae.</title>
        <authorList>
            <person name="Lv H."/>
            <person name="Sahin N."/>
            <person name="Tani A."/>
        </authorList>
    </citation>
    <scope>NUCLEOTIDE SEQUENCE [LARGE SCALE GENOMIC DNA]</scope>
    <source>
        <strain evidence="2 3">La2-4</strain>
    </source>
</reference>
<dbReference type="EMBL" id="BDOQ01000002">
    <property type="protein sequence ID" value="GBG13144.1"/>
    <property type="molecule type" value="Genomic_DNA"/>
</dbReference>
<protein>
    <submittedName>
        <fullName evidence="2">DNA primase</fullName>
    </submittedName>
</protein>
<dbReference type="AlphaFoldDB" id="A0A2R5F939"/>
<comment type="caution">
    <text evidence="2">The sequence shown here is derived from an EMBL/GenBank/DDBJ whole genome shotgun (WGS) entry which is preliminary data.</text>
</comment>
<accession>A0A2R5F939</accession>
<evidence type="ECO:0000313" key="2">
    <source>
        <dbReference type="EMBL" id="GBG13144.1"/>
    </source>
</evidence>
<keyword evidence="3" id="KW-1185">Reference proteome</keyword>
<organism evidence="2 3">
    <name type="scientific">Novimethylophilus kurashikiensis</name>
    <dbReference type="NCBI Taxonomy" id="1825523"/>
    <lineage>
        <taxon>Bacteria</taxon>
        <taxon>Pseudomonadati</taxon>
        <taxon>Pseudomonadota</taxon>
        <taxon>Betaproteobacteria</taxon>
        <taxon>Nitrosomonadales</taxon>
        <taxon>Methylophilaceae</taxon>
        <taxon>Novimethylophilus</taxon>
    </lineage>
</organism>
<evidence type="ECO:0000256" key="1">
    <source>
        <dbReference type="SAM" id="MobiDB-lite"/>
    </source>
</evidence>
<dbReference type="RefSeq" id="WP_109014341.1">
    <property type="nucleotide sequence ID" value="NZ_BDOQ01000002.1"/>
</dbReference>
<sequence>MNDKYPVFRVVDGKEVQISLQDLKRPHKTVCDVATGMVRIIELTEEEMAQQQADKEAWDTGEQERTERERKEAEEQERFLDSLRYDSRLVAFIDILGWSKAVNSSAKNGADTVKALGQALIPLKAFTNFIGTLESIMPETGWPGDPVMSHFSDSVVLTVKDDVIGRQHLLQALHALSASMIRHGFLLRGGIARGDVYHRNGIIFGPAFIEAHLLEKDIAFYPRIILSPELSQETEGWRGVIDQPWRKDSDGLTFFNFLPPFYNNQFLKDNSELWQSQLIPIRTLIIDQVSRHRNDKNIYSKYQWLAKYFDDICTENPQSGVSIVSKELLLFQ</sequence>
<dbReference type="OrthoDB" id="9181325at2"/>
<name>A0A2R5F939_9PROT</name>
<gene>
    <name evidence="2" type="ORF">NMK_0682</name>
</gene>
<feature type="compositionally biased region" description="Basic and acidic residues" evidence="1">
    <location>
        <begin position="53"/>
        <end position="75"/>
    </location>
</feature>